<accession>B8D3V6</accession>
<dbReference type="AlphaFoldDB" id="B8D3V6"/>
<evidence type="ECO:0008006" key="3">
    <source>
        <dbReference type="Google" id="ProtNLM"/>
    </source>
</evidence>
<evidence type="ECO:0000313" key="2">
    <source>
        <dbReference type="Proteomes" id="UP000006903"/>
    </source>
</evidence>
<dbReference type="EMBL" id="CP001140">
    <property type="protein sequence ID" value="ACL10787.1"/>
    <property type="molecule type" value="Genomic_DNA"/>
</dbReference>
<dbReference type="GeneID" id="7170696"/>
<proteinExistence type="predicted"/>
<dbReference type="eggNOG" id="arCOG04328">
    <property type="taxonomic scope" value="Archaea"/>
</dbReference>
<name>B8D3V6_DESA1</name>
<organism evidence="1 2">
    <name type="scientific">Desulfurococcus amylolyticus (strain DSM 18924 / JCM 16383 / VKM B-2413 / 1221n)</name>
    <name type="common">Desulfurococcus kamchatkensis</name>
    <dbReference type="NCBI Taxonomy" id="490899"/>
    <lineage>
        <taxon>Archaea</taxon>
        <taxon>Thermoproteota</taxon>
        <taxon>Thermoprotei</taxon>
        <taxon>Desulfurococcales</taxon>
        <taxon>Desulfurococcaceae</taxon>
        <taxon>Desulfurococcus</taxon>
    </lineage>
</organism>
<evidence type="ECO:0000313" key="1">
    <source>
        <dbReference type="EMBL" id="ACL10787.1"/>
    </source>
</evidence>
<protein>
    <recommendedName>
        <fullName evidence="3">P-loop ATPase/GTPase-like protein</fullName>
    </recommendedName>
</protein>
<dbReference type="KEGG" id="dka:DKAM_0461"/>
<dbReference type="HOGENOM" id="CLU_084678_0_0_2"/>
<dbReference type="STRING" id="490899.DKAM_0461"/>
<reference evidence="1 2" key="1">
    <citation type="journal article" date="2009" name="J. Bacteriol.">
        <title>Complete genome sequence of the anaerobic, protein-degrading hyperthermophilic crenarchaeon Desulfurococcus kamchatkensis.</title>
        <authorList>
            <person name="Ravin N.V."/>
            <person name="Mardanov A.V."/>
            <person name="Beletsky A.V."/>
            <person name="Kublanov I.V."/>
            <person name="Kolganova T.V."/>
            <person name="Lebedinsky A.V."/>
            <person name="Chernyh N.A."/>
            <person name="Bonch-Osmolovskaya E.A."/>
            <person name="Skryabin K.G."/>
        </authorList>
    </citation>
    <scope>NUCLEOTIDE SEQUENCE [LARGE SCALE GENOMIC DNA]</scope>
    <source>
        <strain evidence="2">DSM 18924 / JCM 16383 / VKM B-2413 / 1221n</strain>
    </source>
</reference>
<dbReference type="RefSeq" id="WP_012608129.1">
    <property type="nucleotide sequence ID" value="NC_011766.1"/>
</dbReference>
<gene>
    <name evidence="1" type="ordered locus">DKAM_0461</name>
</gene>
<dbReference type="Proteomes" id="UP000006903">
    <property type="component" value="Chromosome"/>
</dbReference>
<sequence>MRLLITGLLPHDSGKTVIALNLSKALSKSLRVFYFKPIAGHSGWYQAETVKHSLEAGILVGHDAYTAARELGLLDRVRLVNPVDLLTMPPDPLKYIKSIRLYLGILADVASQTVLMRISRPLEGVDEYFIVRENARRLNKVALTVLEGLIERFSARGNVVFHDAEPGLIMKLFSNREALNWLNNIYGLLSEYDVVVTESYNNAATPIEASLDSDLVLVTAPTRLLIYRGTRYRQGVEAFSMGRPPWLVDVGGIVEVLGEPLKTMDIPYSNTSEFNDFIDLLVEFITSYQ</sequence>